<dbReference type="AlphaFoldDB" id="A0A2I2K946"/>
<dbReference type="PANTHER" id="PTHR10099:SF1">
    <property type="entry name" value="PHOSPHORIBOSYLFORMYLGLYCINAMIDINE SYNTHASE"/>
    <property type="match status" value="1"/>
</dbReference>
<proteinExistence type="predicted"/>
<dbReference type="InterPro" id="IPR029062">
    <property type="entry name" value="Class_I_gatase-like"/>
</dbReference>
<dbReference type="GO" id="GO:0016740">
    <property type="term" value="F:transferase activity"/>
    <property type="evidence" value="ECO:0007669"/>
    <property type="project" value="UniProtKB-KW"/>
</dbReference>
<dbReference type="Gene3D" id="3.40.50.880">
    <property type="match status" value="1"/>
</dbReference>
<dbReference type="Pfam" id="PF13507">
    <property type="entry name" value="GATase_5"/>
    <property type="match status" value="1"/>
</dbReference>
<keyword evidence="1" id="KW-0808">Transferase</keyword>
<accession>A0A2I2K946</accession>
<dbReference type="GO" id="GO:0004642">
    <property type="term" value="F:phosphoribosylformylglycinamidine synthase activity"/>
    <property type="evidence" value="ECO:0007669"/>
    <property type="project" value="UniProtKB-EC"/>
</dbReference>
<dbReference type="GO" id="GO:0005737">
    <property type="term" value="C:cytoplasm"/>
    <property type="evidence" value="ECO:0007669"/>
    <property type="project" value="TreeGrafter"/>
</dbReference>
<keyword evidence="1" id="KW-0436">Ligase</keyword>
<keyword evidence="1" id="KW-0315">Glutamine amidotransferase</keyword>
<protein>
    <submittedName>
        <fullName evidence="1">Phosphoribosylformylglycinamidine synthase, synthetase subunit</fullName>
        <ecNumber evidence="1">6.3.5.3</ecNumber>
    </submittedName>
</protein>
<dbReference type="EC" id="6.3.5.3" evidence="1"/>
<dbReference type="GO" id="GO:0006164">
    <property type="term" value="P:purine nucleotide biosynthetic process"/>
    <property type="evidence" value="ECO:0007669"/>
    <property type="project" value="TreeGrafter"/>
</dbReference>
<dbReference type="EMBL" id="LT796702">
    <property type="protein sequence ID" value="SJX74197.1"/>
    <property type="molecule type" value="Genomic_DNA"/>
</dbReference>
<organism evidence="1">
    <name type="scientific">feces metagenome</name>
    <dbReference type="NCBI Taxonomy" id="1861841"/>
    <lineage>
        <taxon>unclassified sequences</taxon>
        <taxon>metagenomes</taxon>
        <taxon>organismal metagenomes</taxon>
    </lineage>
</organism>
<evidence type="ECO:0000313" key="1">
    <source>
        <dbReference type="EMBL" id="SJX74197.1"/>
    </source>
</evidence>
<reference evidence="1" key="1">
    <citation type="submission" date="2017-02" db="EMBL/GenBank/DDBJ databases">
        <authorList>
            <person name="Peterson S.W."/>
        </authorList>
    </citation>
    <scope>NUCLEOTIDE SEQUENCE</scope>
</reference>
<dbReference type="PANTHER" id="PTHR10099">
    <property type="entry name" value="PHOSPHORIBOSYLFORMYLGLYCINAMIDINE SYNTHASE"/>
    <property type="match status" value="1"/>
</dbReference>
<reference evidence="1" key="2">
    <citation type="submission" date="2017-12" db="EMBL/GenBank/DDBJ databases">
        <title>Two new gene clusters involved in the degradation of lignocelluloses from the fecal microbiota of Tunisian dromedary.</title>
        <authorList>
            <person name="Rihab A."/>
            <person name="Elisabeth L."/>
            <person name="Gabrielle P.-V."/>
            <person name="Sahar T."/>
            <person name="Monia M."/>
            <person name="Fatma E."/>
            <person name="Samir B."/>
        </authorList>
    </citation>
    <scope>NUCLEOTIDE SEQUENCE</scope>
</reference>
<sequence>MAGIASADGRHVAMMPHPERAIFPWQCGYYPADRKQDEITPWLEAFVNARKWVEAQK</sequence>
<name>A0A2I2K946_9ZZZZ</name>
<dbReference type="SUPFAM" id="SSF52317">
    <property type="entry name" value="Class I glutamine amidotransferase-like"/>
    <property type="match status" value="1"/>
</dbReference>